<comment type="caution">
    <text evidence="2">The sequence shown here is derived from an EMBL/GenBank/DDBJ whole genome shotgun (WGS) entry which is preliminary data.</text>
</comment>
<sequence>MLPASFVFVLLNGQEDIWFWLITLLIWRQVVARPENYERRAGLLYAAGLLCIKVTYIFFLFPLLVFVRRPLRMLIAMAIPGLIALAILYSQVGEKFLMPIQHTSVLLTPNLFSIARPFIESIVHVPESSYTMANWIGLLLTLGTSVLVAWRFRSRSLREVLPSLFLVSFVSMMIFQPSAPGGYATSYLLIMLFALIDPLRPRHLVLVLLFSWLLVVQPFVYVYNGSPSYEAWSMLGNPTYLFEYTLQVLNVGCYVGIFFLAIRSIQRSTPSPK</sequence>
<feature type="transmembrane region" description="Helical" evidence="1">
    <location>
        <begin position="43"/>
        <end position="67"/>
    </location>
</feature>
<dbReference type="RefSeq" id="WP_246440749.1">
    <property type="nucleotide sequence ID" value="NZ_JACHGF010000011.1"/>
</dbReference>
<reference evidence="2 3" key="1">
    <citation type="submission" date="2020-08" db="EMBL/GenBank/DDBJ databases">
        <title>Genomic Encyclopedia of Type Strains, Phase IV (KMG-IV): sequencing the most valuable type-strain genomes for metagenomic binning, comparative biology and taxonomic classification.</title>
        <authorList>
            <person name="Goeker M."/>
        </authorList>
    </citation>
    <scope>NUCLEOTIDE SEQUENCE [LARGE SCALE GENOMIC DNA]</scope>
    <source>
        <strain evidence="2 3">DSM 105074</strain>
    </source>
</reference>
<accession>A0A840TV75</accession>
<evidence type="ECO:0008006" key="4">
    <source>
        <dbReference type="Google" id="ProtNLM"/>
    </source>
</evidence>
<feature type="transmembrane region" description="Helical" evidence="1">
    <location>
        <begin position="74"/>
        <end position="92"/>
    </location>
</feature>
<keyword evidence="1" id="KW-0812">Transmembrane</keyword>
<keyword evidence="3" id="KW-1185">Reference proteome</keyword>
<dbReference type="Proteomes" id="UP000557307">
    <property type="component" value="Unassembled WGS sequence"/>
</dbReference>
<evidence type="ECO:0000313" key="3">
    <source>
        <dbReference type="Proteomes" id="UP000557307"/>
    </source>
</evidence>
<feature type="transmembrane region" description="Helical" evidence="1">
    <location>
        <begin position="132"/>
        <end position="150"/>
    </location>
</feature>
<organism evidence="2 3">
    <name type="scientific">Rhabdobacter roseus</name>
    <dbReference type="NCBI Taxonomy" id="1655419"/>
    <lineage>
        <taxon>Bacteria</taxon>
        <taxon>Pseudomonadati</taxon>
        <taxon>Bacteroidota</taxon>
        <taxon>Cytophagia</taxon>
        <taxon>Cytophagales</taxon>
        <taxon>Cytophagaceae</taxon>
        <taxon>Rhabdobacter</taxon>
    </lineage>
</organism>
<dbReference type="EMBL" id="JACHGF010000011">
    <property type="protein sequence ID" value="MBB5286805.1"/>
    <property type="molecule type" value="Genomic_DNA"/>
</dbReference>
<proteinExistence type="predicted"/>
<keyword evidence="1" id="KW-1133">Transmembrane helix</keyword>
<feature type="transmembrane region" description="Helical" evidence="1">
    <location>
        <begin position="181"/>
        <end position="197"/>
    </location>
</feature>
<feature type="transmembrane region" description="Helical" evidence="1">
    <location>
        <begin position="244"/>
        <end position="262"/>
    </location>
</feature>
<keyword evidence="1" id="KW-0472">Membrane</keyword>
<evidence type="ECO:0000256" key="1">
    <source>
        <dbReference type="SAM" id="Phobius"/>
    </source>
</evidence>
<feature type="transmembrane region" description="Helical" evidence="1">
    <location>
        <begin position="204"/>
        <end position="224"/>
    </location>
</feature>
<gene>
    <name evidence="2" type="ORF">HNQ92_004966</name>
</gene>
<protein>
    <recommendedName>
        <fullName evidence="4">DUF2029 domain-containing protein</fullName>
    </recommendedName>
</protein>
<evidence type="ECO:0000313" key="2">
    <source>
        <dbReference type="EMBL" id="MBB5286805.1"/>
    </source>
</evidence>
<name>A0A840TV75_9BACT</name>
<feature type="transmembrane region" description="Helical" evidence="1">
    <location>
        <begin position="157"/>
        <end position="175"/>
    </location>
</feature>
<dbReference type="AlphaFoldDB" id="A0A840TV75"/>